<dbReference type="InterPro" id="IPR006311">
    <property type="entry name" value="TAT_signal"/>
</dbReference>
<keyword evidence="3" id="KW-1185">Reference proteome</keyword>
<comment type="caution">
    <text evidence="2">The sequence shown here is derived from an EMBL/GenBank/DDBJ whole genome shotgun (WGS) entry which is preliminary data.</text>
</comment>
<proteinExistence type="predicted"/>
<dbReference type="PANTHER" id="PTHR43649">
    <property type="entry name" value="ARABINOSE-BINDING PROTEIN-RELATED"/>
    <property type="match status" value="1"/>
</dbReference>
<name>A0ABX1JXD1_9CELL</name>
<dbReference type="EMBL" id="JAAXOY010000079">
    <property type="protein sequence ID" value="NKY38949.1"/>
    <property type="molecule type" value="Genomic_DNA"/>
</dbReference>
<dbReference type="SUPFAM" id="SSF53850">
    <property type="entry name" value="Periplasmic binding protein-like II"/>
    <property type="match status" value="1"/>
</dbReference>
<dbReference type="InterPro" id="IPR006059">
    <property type="entry name" value="SBP"/>
</dbReference>
<dbReference type="Proteomes" id="UP000777774">
    <property type="component" value="Unassembled WGS sequence"/>
</dbReference>
<feature type="compositionally biased region" description="Pro residues" evidence="1">
    <location>
        <begin position="9"/>
        <end position="18"/>
    </location>
</feature>
<evidence type="ECO:0000256" key="1">
    <source>
        <dbReference type="SAM" id="MobiDB-lite"/>
    </source>
</evidence>
<protein>
    <submittedName>
        <fullName evidence="2">Extracellular solute-binding protein</fullName>
    </submittedName>
</protein>
<dbReference type="RefSeq" id="WP_168678105.1">
    <property type="nucleotide sequence ID" value="NZ_JAAXOY010000079.1"/>
</dbReference>
<sequence length="448" mass="48747">MPSTRTARPPAPQPPPDTGPATSPPSLASRDLTRRGFLRSVGVVGAGLALGACARGSGGSGTTEIVFFQSKPEVIGYFDELIQQFHDAQSKVRVRHDATSNLAGSFVRERPPDIGCLNYNFEISRYVERGVLSDLGDMPEAARIRPDLQPLIDVTATYPDRTSVIPYSLMAAAVLYNRTIFAEHDLTPPTTWDELIGVCDTLTAAGVTPIYGTFKDPWTIAQGHFDYAVGGRLDTTKFFNQLKRQGTNVGPDSPVSFEKQFLDPVEQMQQLLPYSNPNAASRGYGDGNLAFASGEAAMYLQGPWAIGEIAKTNPDLDVGAFPLPMTDDPADRKVRVNIDLALWIPEGSRKKAAAREFLTFLMQPDVIDAYNAHALGFGVTTDAAPVTNPTLVELQEYYDRADFYIGASQLVPQSIPLQNYTQSLAAGDAPKPVLSTLDADWRRLAFRS</sequence>
<feature type="region of interest" description="Disordered" evidence="1">
    <location>
        <begin position="1"/>
        <end position="29"/>
    </location>
</feature>
<dbReference type="PROSITE" id="PS51318">
    <property type="entry name" value="TAT"/>
    <property type="match status" value="1"/>
</dbReference>
<evidence type="ECO:0000313" key="3">
    <source>
        <dbReference type="Proteomes" id="UP000777774"/>
    </source>
</evidence>
<accession>A0ABX1JXD1</accession>
<organism evidence="2 3">
    <name type="scientific">Cellulomonas septica</name>
    <dbReference type="NCBI Taxonomy" id="285080"/>
    <lineage>
        <taxon>Bacteria</taxon>
        <taxon>Bacillati</taxon>
        <taxon>Actinomycetota</taxon>
        <taxon>Actinomycetes</taxon>
        <taxon>Micrococcales</taxon>
        <taxon>Cellulomonadaceae</taxon>
        <taxon>Cellulomonas</taxon>
    </lineage>
</organism>
<evidence type="ECO:0000313" key="2">
    <source>
        <dbReference type="EMBL" id="NKY38949.1"/>
    </source>
</evidence>
<dbReference type="Pfam" id="PF01547">
    <property type="entry name" value="SBP_bac_1"/>
    <property type="match status" value="1"/>
</dbReference>
<gene>
    <name evidence="2" type="ORF">HGA02_05205</name>
</gene>
<dbReference type="InterPro" id="IPR050490">
    <property type="entry name" value="Bact_solute-bd_prot1"/>
</dbReference>
<reference evidence="2 3" key="1">
    <citation type="submission" date="2020-04" db="EMBL/GenBank/DDBJ databases">
        <title>MicrobeNet Type strains.</title>
        <authorList>
            <person name="Nicholson A.C."/>
        </authorList>
    </citation>
    <scope>NUCLEOTIDE SEQUENCE [LARGE SCALE GENOMIC DNA]</scope>
    <source>
        <strain evidence="2 3">ATCC BAA-787</strain>
    </source>
</reference>
<dbReference type="Gene3D" id="3.40.190.10">
    <property type="entry name" value="Periplasmic binding protein-like II"/>
    <property type="match status" value="2"/>
</dbReference>